<protein>
    <recommendedName>
        <fullName evidence="3">DNA-directed RNA polymerase subunit beta</fullName>
    </recommendedName>
</protein>
<reference evidence="1 2" key="1">
    <citation type="submission" date="2017-07" db="EMBL/GenBank/DDBJ databases">
        <title>First draft Genome Sequence of Nocardia cerradoensis isolated from human infection.</title>
        <authorList>
            <person name="Carrasco G."/>
        </authorList>
    </citation>
    <scope>NUCLEOTIDE SEQUENCE [LARGE SCALE GENOMIC DNA]</scope>
    <source>
        <strain evidence="1 2">CNM20130759</strain>
    </source>
</reference>
<evidence type="ECO:0000313" key="2">
    <source>
        <dbReference type="Proteomes" id="UP000215506"/>
    </source>
</evidence>
<keyword evidence="2" id="KW-1185">Reference proteome</keyword>
<accession>A0A231HBF8</accession>
<dbReference type="EMBL" id="NGAF01000002">
    <property type="protein sequence ID" value="OXR46175.1"/>
    <property type="molecule type" value="Genomic_DNA"/>
</dbReference>
<name>A0A231HBF8_9NOCA</name>
<evidence type="ECO:0008006" key="3">
    <source>
        <dbReference type="Google" id="ProtNLM"/>
    </source>
</evidence>
<organism evidence="1 2">
    <name type="scientific">Nocardia cerradoensis</name>
    <dbReference type="NCBI Taxonomy" id="85688"/>
    <lineage>
        <taxon>Bacteria</taxon>
        <taxon>Bacillati</taxon>
        <taxon>Actinomycetota</taxon>
        <taxon>Actinomycetes</taxon>
        <taxon>Mycobacteriales</taxon>
        <taxon>Nocardiaceae</taxon>
        <taxon>Nocardia</taxon>
    </lineage>
</organism>
<proteinExistence type="predicted"/>
<gene>
    <name evidence="1" type="ORF">B7C42_01140</name>
</gene>
<evidence type="ECO:0000313" key="1">
    <source>
        <dbReference type="EMBL" id="OXR46175.1"/>
    </source>
</evidence>
<comment type="caution">
    <text evidence="1">The sequence shown here is derived from an EMBL/GenBank/DDBJ whole genome shotgun (WGS) entry which is preliminary data.</text>
</comment>
<dbReference type="Proteomes" id="UP000215506">
    <property type="component" value="Unassembled WGS sequence"/>
</dbReference>
<dbReference type="AlphaFoldDB" id="A0A231HBF8"/>
<sequence>MNRERGDVPAGGGGAPEAWGMIYRRAFGLDAHVQPGSGRLVVRGGKTLAALTMPSALGARVRGRLVDKSGSAGPIIAHPRSMWWTFLTLPADADLTDPLLHAEMFRHYVDIAGVNAEIALPSPGSLQSDVYRLWTDAPIGDHRPLAGDVLTAVRECVAAQRVR</sequence>
<dbReference type="RefSeq" id="WP_189594862.1">
    <property type="nucleotide sequence ID" value="NZ_NGAF01000002.1"/>
</dbReference>